<dbReference type="InterPro" id="IPR002223">
    <property type="entry name" value="Kunitz_BPTI"/>
</dbReference>
<keyword evidence="2" id="KW-0732">Signal</keyword>
<evidence type="ECO:0000259" key="3">
    <source>
        <dbReference type="PROSITE" id="PS50279"/>
    </source>
</evidence>
<dbReference type="SUPFAM" id="SSF57362">
    <property type="entry name" value="BPTI-like"/>
    <property type="match status" value="2"/>
</dbReference>
<proteinExistence type="predicted"/>
<dbReference type="PRINTS" id="PR00759">
    <property type="entry name" value="BASICPTASE"/>
</dbReference>
<accession>A0A3Q3ED29</accession>
<evidence type="ECO:0000313" key="4">
    <source>
        <dbReference type="Ensembl" id="ENSLBEP00000005355.1"/>
    </source>
</evidence>
<evidence type="ECO:0000313" key="5">
    <source>
        <dbReference type="Proteomes" id="UP000261660"/>
    </source>
</evidence>
<dbReference type="STRING" id="56723.ENSLBEP00000005355"/>
<dbReference type="InterPro" id="IPR036880">
    <property type="entry name" value="Kunitz_BPTI_sf"/>
</dbReference>
<dbReference type="Ensembl" id="ENSLBET00000005628.1">
    <property type="protein sequence ID" value="ENSLBEP00000005355.1"/>
    <property type="gene ID" value="ENSLBEG00000004121.1"/>
</dbReference>
<dbReference type="SMART" id="SM00131">
    <property type="entry name" value="KU"/>
    <property type="match status" value="2"/>
</dbReference>
<keyword evidence="1" id="KW-1015">Disulfide bond</keyword>
<dbReference type="PROSITE" id="PS00280">
    <property type="entry name" value="BPTI_KUNITZ_1"/>
    <property type="match status" value="2"/>
</dbReference>
<dbReference type="PROSITE" id="PS50279">
    <property type="entry name" value="BPTI_KUNITZ_2"/>
    <property type="match status" value="2"/>
</dbReference>
<dbReference type="InterPro" id="IPR050098">
    <property type="entry name" value="TFPI/VKTCI-like"/>
</dbReference>
<protein>
    <recommendedName>
        <fullName evidence="3">BPTI/Kunitz inhibitor domain-containing protein</fullName>
    </recommendedName>
</protein>
<feature type="signal peptide" evidence="2">
    <location>
        <begin position="1"/>
        <end position="17"/>
    </location>
</feature>
<dbReference type="InParanoid" id="A0A3Q3ED29"/>
<dbReference type="GO" id="GO:0005615">
    <property type="term" value="C:extracellular space"/>
    <property type="evidence" value="ECO:0007669"/>
    <property type="project" value="TreeGrafter"/>
</dbReference>
<dbReference type="AlphaFoldDB" id="A0A3Q3ED29"/>
<reference evidence="4" key="1">
    <citation type="submission" date="2025-08" db="UniProtKB">
        <authorList>
            <consortium name="Ensembl"/>
        </authorList>
    </citation>
    <scope>IDENTIFICATION</scope>
</reference>
<feature type="domain" description="BPTI/Kunitz inhibitor" evidence="3">
    <location>
        <begin position="21"/>
        <end position="71"/>
    </location>
</feature>
<dbReference type="Proteomes" id="UP000261660">
    <property type="component" value="Unplaced"/>
</dbReference>
<feature type="chain" id="PRO_5018619247" description="BPTI/Kunitz inhibitor domain-containing protein" evidence="2">
    <location>
        <begin position="18"/>
        <end position="286"/>
    </location>
</feature>
<keyword evidence="5" id="KW-1185">Reference proteome</keyword>
<organism evidence="4 5">
    <name type="scientific">Labrus bergylta</name>
    <name type="common">ballan wrasse</name>
    <dbReference type="NCBI Taxonomy" id="56723"/>
    <lineage>
        <taxon>Eukaryota</taxon>
        <taxon>Metazoa</taxon>
        <taxon>Chordata</taxon>
        <taxon>Craniata</taxon>
        <taxon>Vertebrata</taxon>
        <taxon>Euteleostomi</taxon>
        <taxon>Actinopterygii</taxon>
        <taxon>Neopterygii</taxon>
        <taxon>Teleostei</taxon>
        <taxon>Neoteleostei</taxon>
        <taxon>Acanthomorphata</taxon>
        <taxon>Eupercaria</taxon>
        <taxon>Labriformes</taxon>
        <taxon>Labridae</taxon>
        <taxon>Labrus</taxon>
    </lineage>
</organism>
<dbReference type="Pfam" id="PF00014">
    <property type="entry name" value="Kunitz_BPTI"/>
    <property type="match status" value="2"/>
</dbReference>
<dbReference type="PANTHER" id="PTHR10083:SF380">
    <property type="entry name" value="COLOSTRUM TRYPSIN INHIBITOR"/>
    <property type="match status" value="1"/>
</dbReference>
<dbReference type="PANTHER" id="PTHR10083">
    <property type="entry name" value="KUNITZ-TYPE PROTEASE INHIBITOR-RELATED"/>
    <property type="match status" value="1"/>
</dbReference>
<dbReference type="GeneTree" id="ENSGT00940000164331"/>
<name>A0A3Q3ED29_9LABR</name>
<evidence type="ECO:0000256" key="2">
    <source>
        <dbReference type="SAM" id="SignalP"/>
    </source>
</evidence>
<reference evidence="4" key="2">
    <citation type="submission" date="2025-09" db="UniProtKB">
        <authorList>
            <consortium name="Ensembl"/>
        </authorList>
    </citation>
    <scope>IDENTIFICATION</scope>
</reference>
<dbReference type="FunFam" id="4.10.410.10:FF:000004">
    <property type="entry name" value="Tissue factor pathway inhibitor"/>
    <property type="match status" value="1"/>
</dbReference>
<dbReference type="GO" id="GO:0004867">
    <property type="term" value="F:serine-type endopeptidase inhibitor activity"/>
    <property type="evidence" value="ECO:0007669"/>
    <property type="project" value="InterPro"/>
</dbReference>
<dbReference type="Gene3D" id="4.10.410.10">
    <property type="entry name" value="Pancreatic trypsin inhibitor Kunitz domain"/>
    <property type="match status" value="2"/>
</dbReference>
<sequence length="286" mass="32148">MDMFSLSLSLSLSLSRAVEVCVLAPETGLCRAFVERYFYNSTSKNCKIFIYGGCDGNQNNFVTESDCLHSCHTEGEDFHCPNHFYYNPLTEEPTLKPKLVRIEFLDHYFYNSTSMNCEIFTYGGCDGNQNNFVTESDCLHSCHTEGEDSIHHPAVLLALGLTVELVGVGLTEALLVRNTQTHRGVKGPDWWLACAGLGRHGQTAHSWGEHRGQQRTLHVNLRLFLIFSQQSHSFICLLENPKTKHTSNNSLHRSSFNTAARVPVCTSEVAEGSHPFSCSNFYWLNN</sequence>
<feature type="domain" description="BPTI/Kunitz inhibitor" evidence="3">
    <location>
        <begin position="108"/>
        <end position="142"/>
    </location>
</feature>
<dbReference type="InterPro" id="IPR020901">
    <property type="entry name" value="Prtase_inh_Kunz-CS"/>
</dbReference>
<evidence type="ECO:0000256" key="1">
    <source>
        <dbReference type="ARBA" id="ARBA00023157"/>
    </source>
</evidence>